<keyword evidence="2" id="KW-1185">Reference proteome</keyword>
<sequence>MDDRDFQAHGLIDEFFDRSLPVDDGAGPRWRDSGQLDPLTVAQIRMWAANRTLAAFRPGRSDTARALREVERNSLDRWLTDRGFIAPA</sequence>
<dbReference type="EMBL" id="MLYO01000018">
    <property type="protein sequence ID" value="OIK05873.1"/>
    <property type="molecule type" value="Genomic_DNA"/>
</dbReference>
<comment type="caution">
    <text evidence="1">The sequence shown here is derived from an EMBL/GenBank/DDBJ whole genome shotgun (WGS) entry which is preliminary data.</text>
</comment>
<reference evidence="1 2" key="1">
    <citation type="submission" date="2016-10" db="EMBL/GenBank/DDBJ databases">
        <title>Genome sequence of Streptomyces sp. MUSC 1.</title>
        <authorList>
            <person name="Lee L.-H."/>
            <person name="Ser H.-L."/>
            <person name="Law J.W.-F."/>
        </authorList>
    </citation>
    <scope>NUCLEOTIDE SEQUENCE [LARGE SCALE GENOMIC DNA]</scope>
    <source>
        <strain evidence="1 2">MUSC 1</strain>
    </source>
</reference>
<dbReference type="RefSeq" id="WP_071380638.1">
    <property type="nucleotide sequence ID" value="NZ_MLYO01000018.1"/>
</dbReference>
<dbReference type="AlphaFoldDB" id="A0A1S2QJN5"/>
<name>A0A1S2QJN5_9ACTN</name>
<evidence type="ECO:0000313" key="2">
    <source>
        <dbReference type="Proteomes" id="UP000179642"/>
    </source>
</evidence>
<dbReference type="OrthoDB" id="4244304at2"/>
<organism evidence="1 2">
    <name type="scientific">Streptomyces monashensis</name>
    <dbReference type="NCBI Taxonomy" id="1678012"/>
    <lineage>
        <taxon>Bacteria</taxon>
        <taxon>Bacillati</taxon>
        <taxon>Actinomycetota</taxon>
        <taxon>Actinomycetes</taxon>
        <taxon>Kitasatosporales</taxon>
        <taxon>Streptomycetaceae</taxon>
        <taxon>Streptomyces</taxon>
    </lineage>
</organism>
<gene>
    <name evidence="1" type="ORF">BIV23_11240</name>
</gene>
<dbReference type="Proteomes" id="UP000179642">
    <property type="component" value="Unassembled WGS sequence"/>
</dbReference>
<proteinExistence type="predicted"/>
<accession>A0A1S2QJN5</accession>
<protein>
    <submittedName>
        <fullName evidence="1">Uncharacterized protein</fullName>
    </submittedName>
</protein>
<evidence type="ECO:0000313" key="1">
    <source>
        <dbReference type="EMBL" id="OIK05873.1"/>
    </source>
</evidence>